<feature type="compositionally biased region" description="Basic and acidic residues" evidence="1">
    <location>
        <begin position="86"/>
        <end position="100"/>
    </location>
</feature>
<name>A0A9D4XFZ3_PEA</name>
<accession>A0A9D4XFZ3</accession>
<dbReference type="Gramene" id="Psat04G0368600-T1">
    <property type="protein sequence ID" value="KAI5419612.1"/>
    <property type="gene ID" value="KIW84_043686"/>
</dbReference>
<comment type="caution">
    <text evidence="3">The sequence shown here is derived from an EMBL/GenBank/DDBJ whole genome shotgun (WGS) entry which is preliminary data.</text>
</comment>
<protein>
    <recommendedName>
        <fullName evidence="5">Nodule-specific Glycine Rich Peptide</fullName>
    </recommendedName>
</protein>
<keyword evidence="4" id="KW-1185">Reference proteome</keyword>
<evidence type="ECO:0008006" key="5">
    <source>
        <dbReference type="Google" id="ProtNLM"/>
    </source>
</evidence>
<proteinExistence type="predicted"/>
<evidence type="ECO:0000256" key="2">
    <source>
        <dbReference type="SAM" id="SignalP"/>
    </source>
</evidence>
<dbReference type="EMBL" id="JAMSHJ010000004">
    <property type="protein sequence ID" value="KAI5419612.1"/>
    <property type="molecule type" value="Genomic_DNA"/>
</dbReference>
<dbReference type="Gramene" id="PSAT_LOCUS16639-3_t1">
    <property type="protein sequence ID" value="CAL5197075.1"/>
    <property type="gene ID" value="PSAT_LOCUS16639"/>
</dbReference>
<reference evidence="3 4" key="1">
    <citation type="journal article" date="2022" name="Nat. Genet.">
        <title>Improved pea reference genome and pan-genome highlight genomic features and evolutionary characteristics.</title>
        <authorList>
            <person name="Yang T."/>
            <person name="Liu R."/>
            <person name="Luo Y."/>
            <person name="Hu S."/>
            <person name="Wang D."/>
            <person name="Wang C."/>
            <person name="Pandey M.K."/>
            <person name="Ge S."/>
            <person name="Xu Q."/>
            <person name="Li N."/>
            <person name="Li G."/>
            <person name="Huang Y."/>
            <person name="Saxena R.K."/>
            <person name="Ji Y."/>
            <person name="Li M."/>
            <person name="Yan X."/>
            <person name="He Y."/>
            <person name="Liu Y."/>
            <person name="Wang X."/>
            <person name="Xiang C."/>
            <person name="Varshney R.K."/>
            <person name="Ding H."/>
            <person name="Gao S."/>
            <person name="Zong X."/>
        </authorList>
    </citation>
    <scope>NUCLEOTIDE SEQUENCE [LARGE SCALE GENOMIC DNA]</scope>
    <source>
        <strain evidence="3 4">cv. Zhongwan 6</strain>
    </source>
</reference>
<feature type="signal peptide" evidence="2">
    <location>
        <begin position="1"/>
        <end position="22"/>
    </location>
</feature>
<feature type="region of interest" description="Disordered" evidence="1">
    <location>
        <begin position="57"/>
        <end position="100"/>
    </location>
</feature>
<evidence type="ECO:0000313" key="4">
    <source>
        <dbReference type="Proteomes" id="UP001058974"/>
    </source>
</evidence>
<dbReference type="AlphaFoldDB" id="A0A9D4XFZ3"/>
<evidence type="ECO:0000313" key="3">
    <source>
        <dbReference type="EMBL" id="KAI5419612.1"/>
    </source>
</evidence>
<organism evidence="3 4">
    <name type="scientific">Pisum sativum</name>
    <name type="common">Garden pea</name>
    <name type="synonym">Lathyrus oleraceus</name>
    <dbReference type="NCBI Taxonomy" id="3888"/>
    <lineage>
        <taxon>Eukaryota</taxon>
        <taxon>Viridiplantae</taxon>
        <taxon>Streptophyta</taxon>
        <taxon>Embryophyta</taxon>
        <taxon>Tracheophyta</taxon>
        <taxon>Spermatophyta</taxon>
        <taxon>Magnoliopsida</taxon>
        <taxon>eudicotyledons</taxon>
        <taxon>Gunneridae</taxon>
        <taxon>Pentapetalae</taxon>
        <taxon>rosids</taxon>
        <taxon>fabids</taxon>
        <taxon>Fabales</taxon>
        <taxon>Fabaceae</taxon>
        <taxon>Papilionoideae</taxon>
        <taxon>50 kb inversion clade</taxon>
        <taxon>NPAAA clade</taxon>
        <taxon>Hologalegina</taxon>
        <taxon>IRL clade</taxon>
        <taxon>Fabeae</taxon>
        <taxon>Lathyrus</taxon>
    </lineage>
</organism>
<feature type="chain" id="PRO_5039632664" description="Nodule-specific Glycine Rich Peptide" evidence="2">
    <location>
        <begin position="23"/>
        <end position="100"/>
    </location>
</feature>
<keyword evidence="2" id="KW-0732">Signal</keyword>
<feature type="compositionally biased region" description="Basic and acidic residues" evidence="1">
    <location>
        <begin position="57"/>
        <end position="66"/>
    </location>
</feature>
<dbReference type="Proteomes" id="UP001058974">
    <property type="component" value="Chromosome 4"/>
</dbReference>
<gene>
    <name evidence="3" type="ORF">KIW84_043686</name>
</gene>
<evidence type="ECO:0000256" key="1">
    <source>
        <dbReference type="SAM" id="MobiDB-lite"/>
    </source>
</evidence>
<sequence>METKSLISKFFHCALFIIFVVAIESFKEEKQYGAAKEFQIETRQFYTKPWIYWRDLPENPKNDKGDKKGKHGSSGRGPQGEDEENGIVKDKGIELDKIKF</sequence>